<protein>
    <submittedName>
        <fullName evidence="1">Uncharacterized protein</fullName>
    </submittedName>
</protein>
<organism evidence="1">
    <name type="scientific">Arundo donax</name>
    <name type="common">Giant reed</name>
    <name type="synonym">Donax arundinaceus</name>
    <dbReference type="NCBI Taxonomy" id="35708"/>
    <lineage>
        <taxon>Eukaryota</taxon>
        <taxon>Viridiplantae</taxon>
        <taxon>Streptophyta</taxon>
        <taxon>Embryophyta</taxon>
        <taxon>Tracheophyta</taxon>
        <taxon>Spermatophyta</taxon>
        <taxon>Magnoliopsida</taxon>
        <taxon>Liliopsida</taxon>
        <taxon>Poales</taxon>
        <taxon>Poaceae</taxon>
        <taxon>PACMAD clade</taxon>
        <taxon>Arundinoideae</taxon>
        <taxon>Arundineae</taxon>
        <taxon>Arundo</taxon>
    </lineage>
</organism>
<dbReference type="EMBL" id="GBRH01279117">
    <property type="protein sequence ID" value="JAD18778.1"/>
    <property type="molecule type" value="Transcribed_RNA"/>
</dbReference>
<name>A0A0A8Y194_ARUDO</name>
<reference evidence="1" key="2">
    <citation type="journal article" date="2015" name="Data Brief">
        <title>Shoot transcriptome of the giant reed, Arundo donax.</title>
        <authorList>
            <person name="Barrero R.A."/>
            <person name="Guerrero F.D."/>
            <person name="Moolhuijzen P."/>
            <person name="Goolsby J.A."/>
            <person name="Tidwell J."/>
            <person name="Bellgard S.E."/>
            <person name="Bellgard M.I."/>
        </authorList>
    </citation>
    <scope>NUCLEOTIDE SEQUENCE</scope>
    <source>
        <tissue evidence="1">Shoot tissue taken approximately 20 cm above the soil surface</tissue>
    </source>
</reference>
<proteinExistence type="predicted"/>
<dbReference type="AlphaFoldDB" id="A0A0A8Y194"/>
<sequence length="26" mass="3035">MLVKEDLTTKVIIGILGDFWISWLSR</sequence>
<evidence type="ECO:0000313" key="1">
    <source>
        <dbReference type="EMBL" id="JAD18778.1"/>
    </source>
</evidence>
<accession>A0A0A8Y194</accession>
<reference evidence="1" key="1">
    <citation type="submission" date="2014-09" db="EMBL/GenBank/DDBJ databases">
        <authorList>
            <person name="Magalhaes I.L.F."/>
            <person name="Oliveira U."/>
            <person name="Santos F.R."/>
            <person name="Vidigal T.H.D.A."/>
            <person name="Brescovit A.D."/>
            <person name="Santos A.J."/>
        </authorList>
    </citation>
    <scope>NUCLEOTIDE SEQUENCE</scope>
    <source>
        <tissue evidence="1">Shoot tissue taken approximately 20 cm above the soil surface</tissue>
    </source>
</reference>